<proteinExistence type="predicted"/>
<dbReference type="InterPro" id="IPR048324">
    <property type="entry name" value="ZSWIM1-3_RNaseH-like"/>
</dbReference>
<dbReference type="Pfam" id="PF21056">
    <property type="entry name" value="ZSWIM1-3_RNaseH-like"/>
    <property type="match status" value="1"/>
</dbReference>
<sequence>DGIGESEIICLWLTQREDKDTLTCLVDHFKKHNENWLLVRCVISDKDITV</sequence>
<reference evidence="2" key="1">
    <citation type="submission" date="2017-05" db="UniProtKB">
        <authorList>
            <consortium name="EnsemblMetazoa"/>
        </authorList>
    </citation>
    <scope>IDENTIFICATION</scope>
</reference>
<protein>
    <recommendedName>
        <fullName evidence="1">ZSWIM1/3 RNaseH-like domain-containing protein</fullName>
    </recommendedName>
</protein>
<name>A0A1X7V6J8_AMPQE</name>
<dbReference type="EnsemblMetazoa" id="Aqu2.1.35618_001">
    <property type="protein sequence ID" value="Aqu2.1.35618_001"/>
    <property type="gene ID" value="Aqu2.1.35618"/>
</dbReference>
<dbReference type="InParanoid" id="A0A1X7V6J8"/>
<organism evidence="2">
    <name type="scientific">Amphimedon queenslandica</name>
    <name type="common">Sponge</name>
    <dbReference type="NCBI Taxonomy" id="400682"/>
    <lineage>
        <taxon>Eukaryota</taxon>
        <taxon>Metazoa</taxon>
        <taxon>Porifera</taxon>
        <taxon>Demospongiae</taxon>
        <taxon>Heteroscleromorpha</taxon>
        <taxon>Haplosclerida</taxon>
        <taxon>Niphatidae</taxon>
        <taxon>Amphimedon</taxon>
    </lineage>
</organism>
<evidence type="ECO:0000259" key="1">
    <source>
        <dbReference type="Pfam" id="PF21056"/>
    </source>
</evidence>
<dbReference type="AlphaFoldDB" id="A0A1X7V6J8"/>
<feature type="domain" description="ZSWIM1/3 RNaseH-like" evidence="1">
    <location>
        <begin position="1"/>
        <end position="49"/>
    </location>
</feature>
<accession>A0A1X7V6J8</accession>
<evidence type="ECO:0000313" key="2">
    <source>
        <dbReference type="EnsemblMetazoa" id="Aqu2.1.35618_001"/>
    </source>
</evidence>